<protein>
    <submittedName>
        <fullName evidence="4">N-acetyltransferase</fullName>
    </submittedName>
</protein>
<evidence type="ECO:0000313" key="5">
    <source>
        <dbReference type="Proteomes" id="UP000253314"/>
    </source>
</evidence>
<keyword evidence="5" id="KW-1185">Reference proteome</keyword>
<sequence>MNLLFRKVEEQDWHRIRDIYKQGIESGQATFETKVPSWEKWISSKKAECTVAAHTDENIIIGWASVSPVSHREVYRGVGEVSVYVDADYKGIGVGSALLHQLIQLSEKHTYWTLQAGILEGNEASIVLHQKHGFRIVGRREQIGKLNGRWIDVLLLERRSKVVGVEDADFAKGHFH</sequence>
<gene>
    <name evidence="4" type="ORF">DS031_15050</name>
</gene>
<keyword evidence="2" id="KW-0012">Acyltransferase</keyword>
<dbReference type="InterPro" id="IPR016181">
    <property type="entry name" value="Acyl_CoA_acyltransferase"/>
</dbReference>
<organism evidence="4 5">
    <name type="scientific">Bacillus taeanensis</name>
    <dbReference type="NCBI Taxonomy" id="273032"/>
    <lineage>
        <taxon>Bacteria</taxon>
        <taxon>Bacillati</taxon>
        <taxon>Bacillota</taxon>
        <taxon>Bacilli</taxon>
        <taxon>Bacillales</taxon>
        <taxon>Bacillaceae</taxon>
        <taxon>Bacillus</taxon>
    </lineage>
</organism>
<dbReference type="GO" id="GO:0016747">
    <property type="term" value="F:acyltransferase activity, transferring groups other than amino-acyl groups"/>
    <property type="evidence" value="ECO:0007669"/>
    <property type="project" value="InterPro"/>
</dbReference>
<dbReference type="PANTHER" id="PTHR43072">
    <property type="entry name" value="N-ACETYLTRANSFERASE"/>
    <property type="match status" value="1"/>
</dbReference>
<accession>A0A366XX05</accession>
<dbReference type="PROSITE" id="PS51186">
    <property type="entry name" value="GNAT"/>
    <property type="match status" value="1"/>
</dbReference>
<proteinExistence type="predicted"/>
<keyword evidence="1 4" id="KW-0808">Transferase</keyword>
<evidence type="ECO:0000256" key="1">
    <source>
        <dbReference type="ARBA" id="ARBA00022679"/>
    </source>
</evidence>
<dbReference type="AlphaFoldDB" id="A0A366XX05"/>
<dbReference type="PANTHER" id="PTHR43072:SF23">
    <property type="entry name" value="UPF0039 PROTEIN C11D3.02C"/>
    <property type="match status" value="1"/>
</dbReference>
<reference evidence="4 5" key="1">
    <citation type="submission" date="2018-07" db="EMBL/GenBank/DDBJ databases">
        <title>Lottiidibacillus patelloidae gen. nov., sp. nov., isolated from the intestinal tract of a marine limpet and the reclassification of B. taeanensis BH030017T, B. algicola KMM 3737T and B. hwajinpoensis SW-72T as genus Lottiidibacillus.</title>
        <authorList>
            <person name="Liu R."/>
            <person name="Huang Z."/>
        </authorList>
    </citation>
    <scope>NUCLEOTIDE SEQUENCE [LARGE SCALE GENOMIC DNA]</scope>
    <source>
        <strain evidence="4 5">BH030017</strain>
    </source>
</reference>
<dbReference type="Proteomes" id="UP000253314">
    <property type="component" value="Unassembled WGS sequence"/>
</dbReference>
<evidence type="ECO:0000256" key="2">
    <source>
        <dbReference type="ARBA" id="ARBA00023315"/>
    </source>
</evidence>
<feature type="domain" description="N-acetyltransferase" evidence="3">
    <location>
        <begin position="3"/>
        <end position="157"/>
    </location>
</feature>
<dbReference type="Pfam" id="PF13420">
    <property type="entry name" value="Acetyltransf_4"/>
    <property type="match status" value="1"/>
</dbReference>
<name>A0A366XX05_9BACI</name>
<dbReference type="RefSeq" id="WP_113806899.1">
    <property type="nucleotide sequence ID" value="NZ_QOCW01000017.1"/>
</dbReference>
<dbReference type="InterPro" id="IPR000182">
    <property type="entry name" value="GNAT_dom"/>
</dbReference>
<evidence type="ECO:0000259" key="3">
    <source>
        <dbReference type="PROSITE" id="PS51186"/>
    </source>
</evidence>
<dbReference type="Gene3D" id="3.40.630.30">
    <property type="match status" value="1"/>
</dbReference>
<dbReference type="SUPFAM" id="SSF55729">
    <property type="entry name" value="Acyl-CoA N-acyltransferases (Nat)"/>
    <property type="match status" value="1"/>
</dbReference>
<comment type="caution">
    <text evidence="4">The sequence shown here is derived from an EMBL/GenBank/DDBJ whole genome shotgun (WGS) entry which is preliminary data.</text>
</comment>
<evidence type="ECO:0000313" key="4">
    <source>
        <dbReference type="EMBL" id="RBW68673.1"/>
    </source>
</evidence>
<dbReference type="CDD" id="cd04301">
    <property type="entry name" value="NAT_SF"/>
    <property type="match status" value="1"/>
</dbReference>
<dbReference type="EMBL" id="QOCW01000017">
    <property type="protein sequence ID" value="RBW68673.1"/>
    <property type="molecule type" value="Genomic_DNA"/>
</dbReference>
<dbReference type="OrthoDB" id="9798006at2"/>